<feature type="transmembrane region" description="Helical" evidence="1">
    <location>
        <begin position="6"/>
        <end position="28"/>
    </location>
</feature>
<comment type="caution">
    <text evidence="2">The sequence shown here is derived from an EMBL/GenBank/DDBJ whole genome shotgun (WGS) entry which is preliminary data.</text>
</comment>
<keyword evidence="1" id="KW-0472">Membrane</keyword>
<proteinExistence type="predicted"/>
<protein>
    <submittedName>
        <fullName evidence="2">ECF transporter S component</fullName>
    </submittedName>
</protein>
<feature type="transmembrane region" description="Helical" evidence="1">
    <location>
        <begin position="40"/>
        <end position="68"/>
    </location>
</feature>
<dbReference type="AlphaFoldDB" id="A0A940P7D8"/>
<gene>
    <name evidence="2" type="ORF">I6N95_02230</name>
</gene>
<dbReference type="Proteomes" id="UP000674938">
    <property type="component" value="Unassembled WGS sequence"/>
</dbReference>
<dbReference type="RefSeq" id="WP_209524703.1">
    <property type="nucleotide sequence ID" value="NZ_JAEEGA010000001.1"/>
</dbReference>
<accession>A0A940P7D8</accession>
<organism evidence="2 3">
    <name type="scientific">Vagococcus allomyrinae</name>
    <dbReference type="NCBI Taxonomy" id="2794353"/>
    <lineage>
        <taxon>Bacteria</taxon>
        <taxon>Bacillati</taxon>
        <taxon>Bacillota</taxon>
        <taxon>Bacilli</taxon>
        <taxon>Lactobacillales</taxon>
        <taxon>Enterococcaceae</taxon>
        <taxon>Vagococcus</taxon>
    </lineage>
</organism>
<evidence type="ECO:0000313" key="3">
    <source>
        <dbReference type="Proteomes" id="UP000674938"/>
    </source>
</evidence>
<keyword evidence="1" id="KW-1133">Transmembrane helix</keyword>
<evidence type="ECO:0000313" key="2">
    <source>
        <dbReference type="EMBL" id="MBP1039819.1"/>
    </source>
</evidence>
<name>A0A940P7D8_9ENTE</name>
<reference evidence="2" key="1">
    <citation type="submission" date="2020-12" db="EMBL/GenBank/DDBJ databases">
        <title>Vagococcus allomyrinae sp. nov. and Enterococcus lavae sp. nov., isolated from the larvae of Allomyrina dichotoma.</title>
        <authorList>
            <person name="Lee S.D."/>
        </authorList>
    </citation>
    <scope>NUCLEOTIDE SEQUENCE</scope>
    <source>
        <strain evidence="2">BWB3-3</strain>
    </source>
</reference>
<evidence type="ECO:0000256" key="1">
    <source>
        <dbReference type="SAM" id="Phobius"/>
    </source>
</evidence>
<keyword evidence="1" id="KW-0812">Transmembrane</keyword>
<feature type="transmembrane region" description="Helical" evidence="1">
    <location>
        <begin position="151"/>
        <end position="171"/>
    </location>
</feature>
<feature type="transmembrane region" description="Helical" evidence="1">
    <location>
        <begin position="108"/>
        <end position="131"/>
    </location>
</feature>
<feature type="transmembrane region" description="Helical" evidence="1">
    <location>
        <begin position="74"/>
        <end position="96"/>
    </location>
</feature>
<dbReference type="EMBL" id="JAEEGA010000001">
    <property type="protein sequence ID" value="MBP1039819.1"/>
    <property type="molecule type" value="Genomic_DNA"/>
</dbReference>
<sequence>MKKRTLWITQTAVFLALLIVIQAVTASFGSTLITGSMVNLILIVSLMIGGLSCGLTVALLSPIMAFILSIGPPFWQIILFIALGNSILVATWYLIAGKQAEINVFASLFAAIMAALLKFGFLYVSVVKFVIPILLQLPATKATVVGAAFSYPQLLTALIGGLLATLLLPTLKQVINKY</sequence>
<keyword evidence="3" id="KW-1185">Reference proteome</keyword>